<feature type="region of interest" description="Disordered" evidence="14">
    <location>
        <begin position="223"/>
        <end position="242"/>
    </location>
</feature>
<keyword evidence="4" id="KW-0540">Nuclease</keyword>
<dbReference type="GO" id="GO:0046872">
    <property type="term" value="F:metal ion binding"/>
    <property type="evidence" value="ECO:0007669"/>
    <property type="project" value="UniProtKB-KW"/>
</dbReference>
<evidence type="ECO:0000256" key="7">
    <source>
        <dbReference type="ARBA" id="ARBA00022763"/>
    </source>
</evidence>
<comment type="similarity">
    <text evidence="3">Belongs to the EME1/MMS4 family.</text>
</comment>
<keyword evidence="5" id="KW-0479">Metal-binding</keyword>
<evidence type="ECO:0000313" key="17">
    <source>
        <dbReference type="Proteomes" id="UP001295740"/>
    </source>
</evidence>
<proteinExistence type="inferred from homology"/>
<feature type="domain" description="ERCC4" evidence="15">
    <location>
        <begin position="423"/>
        <end position="691"/>
    </location>
</feature>
<feature type="region of interest" description="Disordered" evidence="14">
    <location>
        <begin position="557"/>
        <end position="582"/>
    </location>
</feature>
<evidence type="ECO:0000256" key="12">
    <source>
        <dbReference type="ARBA" id="ARBA00023242"/>
    </source>
</evidence>
<keyword evidence="12" id="KW-0539">Nucleus</keyword>
<sequence length="738" mass="81975">MPAEVISLLSSSPAAPSPVDAIPAQLPPRTNFNFPAPYRALDYDILDLTAAIPKKVQPISAARISAQPTAGTKRTSSGHHRHHHEEEEEDALFVSDDFDTTGDLDASFTKRSRLSPLAPRAATNDVSSLKRTKSAVVGTKSYEQLHPLQPAGMRRWNTMADPIQYSSSPHGIAVNSYHNTQDENLSDPFASPPKKQPIHRTSARPVLADPFESPLKMTNNIGPSSWNWPQDMSKPAPKSPMVIPEKKRSNVAFIDLSSDPFGASPVKVQPKAPKQKAAWDPISSSAPEARPTDDLVSSPPPPPPRTALAIDLDNLYDSESDGLPDLGDLDFSKLRAKKRSYSLSPRPKSKVTKKPAKPRNAPKSAEEKEREKRQKEKAREAEKERKRIEKERDKEERAATKGKEKALAEVNKLRTDKKMSTPEMIVDLPASLNAGLKVQVETLLDQLDVQHESWNSRVENVVKWRRKVASKYNEDMGHWEPIPMRIMNEKHVAVLVQAAEFVKFVLGAEGEDLEAHVLKMKTNFPNTTIIYLIEGLTAWMRKNRIVKNRQFASAVRNLDPNGDDTAPSSSLARRRKTKQPQEYIDEDSIEDALLSLQVVHGTLIHHTNHQVETAQWVKVFTQHISTIPYRKARDAGADAGFCMDAGQIRSGENAKDTYVRMLQEITRVTAPIAYGIAAKYGTVTELVQGLEAEGPLALEECRKSANKDGAFTDRNVGQAISRRVHKIFTGRDPGTTDV</sequence>
<dbReference type="GO" id="GO:0031297">
    <property type="term" value="P:replication fork processing"/>
    <property type="evidence" value="ECO:0007669"/>
    <property type="project" value="TreeGrafter"/>
</dbReference>
<dbReference type="SMART" id="SM00891">
    <property type="entry name" value="ERCC4"/>
    <property type="match status" value="1"/>
</dbReference>
<dbReference type="FunFam" id="1.10.150.670:FF:000004">
    <property type="entry name" value="Crossover junction endonuclease EME1"/>
    <property type="match status" value="1"/>
</dbReference>
<dbReference type="PANTHER" id="PTHR21077:SF5">
    <property type="entry name" value="CROSSOVER JUNCTION ENDONUCLEASE MMS4"/>
    <property type="match status" value="1"/>
</dbReference>
<evidence type="ECO:0000256" key="3">
    <source>
        <dbReference type="ARBA" id="ARBA00005313"/>
    </source>
</evidence>
<comment type="caution">
    <text evidence="16">The sequence shown here is derived from an EMBL/GenBank/DDBJ whole genome shotgun (WGS) entry which is preliminary data.</text>
</comment>
<keyword evidence="13" id="KW-0469">Meiosis</keyword>
<dbReference type="Gene3D" id="1.10.150.670">
    <property type="entry name" value="Crossover junction endonuclease EME1, DNA-binding domain"/>
    <property type="match status" value="1"/>
</dbReference>
<dbReference type="GO" id="GO:0003677">
    <property type="term" value="F:DNA binding"/>
    <property type="evidence" value="ECO:0007669"/>
    <property type="project" value="InterPro"/>
</dbReference>
<evidence type="ECO:0000313" key="16">
    <source>
        <dbReference type="EMBL" id="CAJ2511897.1"/>
    </source>
</evidence>
<dbReference type="PANTHER" id="PTHR21077">
    <property type="entry name" value="EME1 PROTEIN"/>
    <property type="match status" value="1"/>
</dbReference>
<feature type="compositionally biased region" description="Basic and acidic residues" evidence="14">
    <location>
        <begin position="364"/>
        <end position="404"/>
    </location>
</feature>
<dbReference type="CDD" id="cd20085">
    <property type="entry name" value="XPF_nuclease_Mms4"/>
    <property type="match status" value="1"/>
</dbReference>
<protein>
    <submittedName>
        <fullName evidence="16">Uu.00g075220.m01.CDS01</fullName>
    </submittedName>
</protein>
<dbReference type="GO" id="GO:0005634">
    <property type="term" value="C:nucleus"/>
    <property type="evidence" value="ECO:0007669"/>
    <property type="project" value="UniProtKB-SubCell"/>
</dbReference>
<evidence type="ECO:0000256" key="8">
    <source>
        <dbReference type="ARBA" id="ARBA00022801"/>
    </source>
</evidence>
<evidence type="ECO:0000256" key="4">
    <source>
        <dbReference type="ARBA" id="ARBA00022722"/>
    </source>
</evidence>
<keyword evidence="10" id="KW-0233">DNA recombination</keyword>
<dbReference type="InterPro" id="IPR042530">
    <property type="entry name" value="EME1/EME2_C"/>
</dbReference>
<evidence type="ECO:0000256" key="6">
    <source>
        <dbReference type="ARBA" id="ARBA00022759"/>
    </source>
</evidence>
<feature type="compositionally biased region" description="Basic residues" evidence="14">
    <location>
        <begin position="347"/>
        <end position="357"/>
    </location>
</feature>
<dbReference type="Gene3D" id="3.40.50.10130">
    <property type="match status" value="1"/>
</dbReference>
<evidence type="ECO:0000256" key="11">
    <source>
        <dbReference type="ARBA" id="ARBA00023204"/>
    </source>
</evidence>
<name>A0AAI8YLQ5_9PEZI</name>
<feature type="region of interest" description="Disordered" evidence="14">
    <location>
        <begin position="1"/>
        <end position="21"/>
    </location>
</feature>
<accession>A0AAI8YLQ5</accession>
<feature type="region of interest" description="Disordered" evidence="14">
    <location>
        <begin position="62"/>
        <end position="93"/>
    </location>
</feature>
<dbReference type="GO" id="GO:0048476">
    <property type="term" value="C:Holliday junction resolvase complex"/>
    <property type="evidence" value="ECO:0007669"/>
    <property type="project" value="InterPro"/>
</dbReference>
<keyword evidence="8" id="KW-0378">Hydrolase</keyword>
<evidence type="ECO:0000256" key="14">
    <source>
        <dbReference type="SAM" id="MobiDB-lite"/>
    </source>
</evidence>
<evidence type="ECO:0000256" key="1">
    <source>
        <dbReference type="ARBA" id="ARBA00001946"/>
    </source>
</evidence>
<keyword evidence="6" id="KW-0255">Endonuclease</keyword>
<dbReference type="EMBL" id="CAUWAG010000018">
    <property type="protein sequence ID" value="CAJ2511897.1"/>
    <property type="molecule type" value="Genomic_DNA"/>
</dbReference>
<feature type="compositionally biased region" description="Low complexity" evidence="14">
    <location>
        <begin position="265"/>
        <end position="278"/>
    </location>
</feature>
<keyword evidence="17" id="KW-1185">Reference proteome</keyword>
<dbReference type="GO" id="GO:0008821">
    <property type="term" value="F:crossover junction DNA endonuclease activity"/>
    <property type="evidence" value="ECO:0007669"/>
    <property type="project" value="TreeGrafter"/>
</dbReference>
<comment type="cofactor">
    <cofactor evidence="1">
        <name>Mg(2+)</name>
        <dbReference type="ChEBI" id="CHEBI:18420"/>
    </cofactor>
</comment>
<keyword evidence="9" id="KW-0460">Magnesium</keyword>
<feature type="compositionally biased region" description="Polar residues" evidence="14">
    <location>
        <begin position="66"/>
        <end position="75"/>
    </location>
</feature>
<keyword evidence="7" id="KW-0227">DNA damage</keyword>
<comment type="subcellular location">
    <subcellularLocation>
        <location evidence="2">Nucleus</location>
    </subcellularLocation>
</comment>
<keyword evidence="11" id="KW-0234">DNA repair</keyword>
<feature type="region of interest" description="Disordered" evidence="14">
    <location>
        <begin position="340"/>
        <end position="404"/>
    </location>
</feature>
<evidence type="ECO:0000259" key="15">
    <source>
        <dbReference type="SMART" id="SM00891"/>
    </source>
</evidence>
<feature type="region of interest" description="Disordered" evidence="14">
    <location>
        <begin position="258"/>
        <end position="308"/>
    </location>
</feature>
<dbReference type="InterPro" id="IPR047521">
    <property type="entry name" value="XPF_nuclease_EME1_ascomycetes"/>
</dbReference>
<dbReference type="GO" id="GO:0006302">
    <property type="term" value="P:double-strand break repair"/>
    <property type="evidence" value="ECO:0007669"/>
    <property type="project" value="TreeGrafter"/>
</dbReference>
<dbReference type="GO" id="GO:0000712">
    <property type="term" value="P:resolution of meiotic recombination intermediates"/>
    <property type="evidence" value="ECO:0007669"/>
    <property type="project" value="TreeGrafter"/>
</dbReference>
<evidence type="ECO:0000256" key="2">
    <source>
        <dbReference type="ARBA" id="ARBA00004123"/>
    </source>
</evidence>
<dbReference type="InterPro" id="IPR006166">
    <property type="entry name" value="ERCC4_domain"/>
</dbReference>
<evidence type="ECO:0000256" key="5">
    <source>
        <dbReference type="ARBA" id="ARBA00022723"/>
    </source>
</evidence>
<evidence type="ECO:0000256" key="10">
    <source>
        <dbReference type="ARBA" id="ARBA00023172"/>
    </source>
</evidence>
<organism evidence="16 17">
    <name type="scientific">Anthostomella pinea</name>
    <dbReference type="NCBI Taxonomy" id="933095"/>
    <lineage>
        <taxon>Eukaryota</taxon>
        <taxon>Fungi</taxon>
        <taxon>Dikarya</taxon>
        <taxon>Ascomycota</taxon>
        <taxon>Pezizomycotina</taxon>
        <taxon>Sordariomycetes</taxon>
        <taxon>Xylariomycetidae</taxon>
        <taxon>Xylariales</taxon>
        <taxon>Xylariaceae</taxon>
        <taxon>Anthostomella</taxon>
    </lineage>
</organism>
<dbReference type="AlphaFoldDB" id="A0AAI8YLQ5"/>
<gene>
    <name evidence="16" type="ORF">KHLLAP_LOCUS12365</name>
</gene>
<dbReference type="InterPro" id="IPR033310">
    <property type="entry name" value="Mms4/EME1/EME2"/>
</dbReference>
<evidence type="ECO:0000256" key="13">
    <source>
        <dbReference type="ARBA" id="ARBA00023254"/>
    </source>
</evidence>
<dbReference type="Pfam" id="PF02732">
    <property type="entry name" value="ERCC4"/>
    <property type="match status" value="1"/>
</dbReference>
<reference evidence="16" key="1">
    <citation type="submission" date="2023-10" db="EMBL/GenBank/DDBJ databases">
        <authorList>
            <person name="Hackl T."/>
        </authorList>
    </citation>
    <scope>NUCLEOTIDE SEQUENCE</scope>
</reference>
<evidence type="ECO:0000256" key="9">
    <source>
        <dbReference type="ARBA" id="ARBA00022842"/>
    </source>
</evidence>
<dbReference type="Proteomes" id="UP001295740">
    <property type="component" value="Unassembled WGS sequence"/>
</dbReference>
<dbReference type="GO" id="GO:0031573">
    <property type="term" value="P:mitotic intra-S DNA damage checkpoint signaling"/>
    <property type="evidence" value="ECO:0007669"/>
    <property type="project" value="TreeGrafter"/>
</dbReference>